<name>A0ABS5YFA8_9ACTN</name>
<feature type="transmembrane region" description="Helical" evidence="1">
    <location>
        <begin position="253"/>
        <end position="278"/>
    </location>
</feature>
<evidence type="ECO:0000313" key="2">
    <source>
        <dbReference type="EMBL" id="MBU2661996.1"/>
    </source>
</evidence>
<dbReference type="EMBL" id="JAHKKG010000001">
    <property type="protein sequence ID" value="MBU2661996.1"/>
    <property type="molecule type" value="Genomic_DNA"/>
</dbReference>
<feature type="transmembrane region" description="Helical" evidence="1">
    <location>
        <begin position="59"/>
        <end position="79"/>
    </location>
</feature>
<evidence type="ECO:0000313" key="3">
    <source>
        <dbReference type="Proteomes" id="UP001519654"/>
    </source>
</evidence>
<keyword evidence="1" id="KW-1133">Transmembrane helix</keyword>
<proteinExistence type="predicted"/>
<feature type="transmembrane region" description="Helical" evidence="1">
    <location>
        <begin position="298"/>
        <end position="321"/>
    </location>
</feature>
<evidence type="ECO:0000256" key="1">
    <source>
        <dbReference type="SAM" id="Phobius"/>
    </source>
</evidence>
<gene>
    <name evidence="2" type="ORF">KOI35_00600</name>
</gene>
<keyword evidence="1" id="KW-0472">Membrane</keyword>
<reference evidence="2 3" key="1">
    <citation type="submission" date="2021-06" db="EMBL/GenBank/DDBJ databases">
        <title>Actinoplanes lichenicola sp. nov., and Actinoplanes ovalisporus sp. nov., isolated from lichen in Thailand.</title>
        <authorList>
            <person name="Saeng-In P."/>
            <person name="Kanchanasin P."/>
            <person name="Yuki M."/>
            <person name="Kudo T."/>
            <person name="Ohkuma M."/>
            <person name="Phongsopitanun W."/>
            <person name="Tanasupawat S."/>
        </authorList>
    </citation>
    <scope>NUCLEOTIDE SEQUENCE [LARGE SCALE GENOMIC DNA]</scope>
    <source>
        <strain evidence="2 3">NBRC 110975</strain>
    </source>
</reference>
<comment type="caution">
    <text evidence="2">The sequence shown here is derived from an EMBL/GenBank/DDBJ whole genome shotgun (WGS) entry which is preliminary data.</text>
</comment>
<sequence>MVTTGLRLYRLILRTYPKGPRREELYGTLVEKGRPSLREAANLIRWGLRARLGRPRSRMVVVVATLVALMAGLFTAAMASRLAVEVSPAALPDAAQLTGIQQVVSPGAQDVEFVRADGVLVQDVDQVTYGSAGYRSRNTAETRDRTAYLAGLQTRLRADGWHIDETYLDDERMWLDARRGSWLMSVETDADEIFVDPENARPLGVEVSRVIPRWVDVVAAAGVLPGLLIGWLLTGWVSRRTEHDPGASARVKIFTAVAFVLVSPNLGQAAVMFGGSMLGGSSWAPFWAPLIYQYELGLLQVAGTVAALAILLDALLAGRGVSRSWAWARR</sequence>
<dbReference type="Proteomes" id="UP001519654">
    <property type="component" value="Unassembled WGS sequence"/>
</dbReference>
<organism evidence="2 3">
    <name type="scientific">Paractinoplanes bogorensis</name>
    <dbReference type="NCBI Taxonomy" id="1610840"/>
    <lineage>
        <taxon>Bacteria</taxon>
        <taxon>Bacillati</taxon>
        <taxon>Actinomycetota</taxon>
        <taxon>Actinomycetes</taxon>
        <taxon>Micromonosporales</taxon>
        <taxon>Micromonosporaceae</taxon>
        <taxon>Paractinoplanes</taxon>
    </lineage>
</organism>
<keyword evidence="1" id="KW-0812">Transmembrane</keyword>
<accession>A0ABS5YFA8</accession>
<keyword evidence="3" id="KW-1185">Reference proteome</keyword>
<dbReference type="RefSeq" id="WP_215783996.1">
    <property type="nucleotide sequence ID" value="NZ_JAHKKG010000001.1"/>
</dbReference>
<feature type="transmembrane region" description="Helical" evidence="1">
    <location>
        <begin position="211"/>
        <end position="233"/>
    </location>
</feature>
<protein>
    <submittedName>
        <fullName evidence="2">Uncharacterized protein</fullName>
    </submittedName>
</protein>